<keyword evidence="2" id="KW-1185">Reference proteome</keyword>
<comment type="caution">
    <text evidence="1">The sequence shown here is derived from an EMBL/GenBank/DDBJ whole genome shotgun (WGS) entry which is preliminary data.</text>
</comment>
<proteinExistence type="predicted"/>
<dbReference type="AlphaFoldDB" id="A0ABD1WLM2"/>
<evidence type="ECO:0000313" key="1">
    <source>
        <dbReference type="EMBL" id="KAL2550591.1"/>
    </source>
</evidence>
<dbReference type="Proteomes" id="UP001604277">
    <property type="component" value="Unassembled WGS sequence"/>
</dbReference>
<protein>
    <submittedName>
        <fullName evidence="1">Uncharacterized protein</fullName>
    </submittedName>
</protein>
<sequence length="122" mass="13743">MTTYSPKSCDLIAVMGLDSRGRKWCFGRATFPGELSNITSNRDNAEVRSLKGKISNKIAMQVEEFGHDPKSGWNVRVVVQNTVIIAPVSNRSSGRPHDKRLYSVIEVKRTLRCSRCMKYGHN</sequence>
<accession>A0ABD1WLM2</accession>
<reference evidence="2" key="1">
    <citation type="submission" date="2024-07" db="EMBL/GenBank/DDBJ databases">
        <title>Two chromosome-level genome assemblies of Korean endemic species Abeliophyllum distichum and Forsythia ovata (Oleaceae).</title>
        <authorList>
            <person name="Jang H."/>
        </authorList>
    </citation>
    <scope>NUCLEOTIDE SEQUENCE [LARGE SCALE GENOMIC DNA]</scope>
</reference>
<evidence type="ECO:0000313" key="2">
    <source>
        <dbReference type="Proteomes" id="UP001604277"/>
    </source>
</evidence>
<organism evidence="1 2">
    <name type="scientific">Forsythia ovata</name>
    <dbReference type="NCBI Taxonomy" id="205694"/>
    <lineage>
        <taxon>Eukaryota</taxon>
        <taxon>Viridiplantae</taxon>
        <taxon>Streptophyta</taxon>
        <taxon>Embryophyta</taxon>
        <taxon>Tracheophyta</taxon>
        <taxon>Spermatophyta</taxon>
        <taxon>Magnoliopsida</taxon>
        <taxon>eudicotyledons</taxon>
        <taxon>Gunneridae</taxon>
        <taxon>Pentapetalae</taxon>
        <taxon>asterids</taxon>
        <taxon>lamiids</taxon>
        <taxon>Lamiales</taxon>
        <taxon>Oleaceae</taxon>
        <taxon>Forsythieae</taxon>
        <taxon>Forsythia</taxon>
    </lineage>
</organism>
<gene>
    <name evidence="1" type="ORF">Fot_12121</name>
</gene>
<name>A0ABD1WLM2_9LAMI</name>
<dbReference type="EMBL" id="JBFOLJ010000003">
    <property type="protein sequence ID" value="KAL2550591.1"/>
    <property type="molecule type" value="Genomic_DNA"/>
</dbReference>